<dbReference type="Gene3D" id="3.30.70.600">
    <property type="entry name" value="Ribosomal protein S10 domain"/>
    <property type="match status" value="1"/>
</dbReference>
<dbReference type="SUPFAM" id="SSF54999">
    <property type="entry name" value="Ribosomal protein S10"/>
    <property type="match status" value="1"/>
</dbReference>
<feature type="domain" description="Small ribosomal subunit protein uS10" evidence="3">
    <location>
        <begin position="37"/>
        <end position="126"/>
    </location>
</feature>
<dbReference type="EMBL" id="WOWR01000015">
    <property type="protein sequence ID" value="KAF0254300.1"/>
    <property type="molecule type" value="Genomic_DNA"/>
</dbReference>
<accession>A0A7V8J4C2</accession>
<dbReference type="InterPro" id="IPR036838">
    <property type="entry name" value="Ribosomal_uS10_dom_sf"/>
</dbReference>
<evidence type="ECO:0000313" key="4">
    <source>
        <dbReference type="EMBL" id="KAF0254300.1"/>
    </source>
</evidence>
<keyword evidence="2" id="KW-0687">Ribonucleoprotein</keyword>
<dbReference type="AlphaFoldDB" id="A0A7V8J4C2"/>
<evidence type="ECO:0000256" key="2">
    <source>
        <dbReference type="ARBA" id="ARBA00023274"/>
    </source>
</evidence>
<sequence>MISEAKSPVPWDLADKKTQRVRFSSASFYIVVDGIRSDAVRVACTSLKAFIKQWDGVRCRGPKALPKERRRWMILREMRKPDATKGVYVTQAVRYRNVLLVIDPTNEMMTGLIKVELPSDVNIRIEPYGNQYDLREDR</sequence>
<comment type="caution">
    <text evidence="4">The sequence shown here is derived from an EMBL/GenBank/DDBJ whole genome shotgun (WGS) entry which is preliminary data.</text>
</comment>
<dbReference type="GO" id="GO:1990904">
    <property type="term" value="C:ribonucleoprotein complex"/>
    <property type="evidence" value="ECO:0007669"/>
    <property type="project" value="UniProtKB-KW"/>
</dbReference>
<dbReference type="Pfam" id="PF00338">
    <property type="entry name" value="Ribosomal_S10"/>
    <property type="match status" value="1"/>
</dbReference>
<dbReference type="RefSeq" id="WP_156859032.1">
    <property type="nucleotide sequence ID" value="NZ_WOWR01000015.1"/>
</dbReference>
<dbReference type="Proteomes" id="UP000442695">
    <property type="component" value="Unassembled WGS sequence"/>
</dbReference>
<gene>
    <name evidence="4" type="ORF">GN299_13670</name>
</gene>
<dbReference type="GO" id="GO:0005840">
    <property type="term" value="C:ribosome"/>
    <property type="evidence" value="ECO:0007669"/>
    <property type="project" value="UniProtKB-KW"/>
</dbReference>
<organism evidence="4 5">
    <name type="scientific">Pseudomonas putida</name>
    <name type="common">Arthrobacter siderocapsulatus</name>
    <dbReference type="NCBI Taxonomy" id="303"/>
    <lineage>
        <taxon>Bacteria</taxon>
        <taxon>Pseudomonadati</taxon>
        <taxon>Pseudomonadota</taxon>
        <taxon>Gammaproteobacteria</taxon>
        <taxon>Pseudomonadales</taxon>
        <taxon>Pseudomonadaceae</taxon>
        <taxon>Pseudomonas</taxon>
    </lineage>
</organism>
<evidence type="ECO:0000256" key="1">
    <source>
        <dbReference type="ARBA" id="ARBA00022980"/>
    </source>
</evidence>
<protein>
    <recommendedName>
        <fullName evidence="3">Small ribosomal subunit protein uS10 domain-containing protein</fullName>
    </recommendedName>
</protein>
<name>A0A7V8J4C2_PSEPU</name>
<reference evidence="4 5" key="1">
    <citation type="submission" date="2019-12" db="EMBL/GenBank/DDBJ databases">
        <authorList>
            <person name="Woiski C."/>
        </authorList>
    </citation>
    <scope>NUCLEOTIDE SEQUENCE [LARGE SCALE GENOMIC DNA]</scope>
    <source>
        <strain evidence="4 5">BOE100</strain>
    </source>
</reference>
<evidence type="ECO:0000313" key="5">
    <source>
        <dbReference type="Proteomes" id="UP000442695"/>
    </source>
</evidence>
<proteinExistence type="predicted"/>
<keyword evidence="1" id="KW-0689">Ribosomal protein</keyword>
<dbReference type="InterPro" id="IPR027486">
    <property type="entry name" value="Ribosomal_uS10_dom"/>
</dbReference>
<evidence type="ECO:0000259" key="3">
    <source>
        <dbReference type="Pfam" id="PF00338"/>
    </source>
</evidence>